<dbReference type="SUPFAM" id="SSF55447">
    <property type="entry name" value="CO dehydrogenase flavoprotein C-terminal domain-like"/>
    <property type="match status" value="1"/>
</dbReference>
<evidence type="ECO:0000313" key="3">
    <source>
        <dbReference type="Proteomes" id="UP000261811"/>
    </source>
</evidence>
<name>A0A372JNU3_9ACTN</name>
<accession>A0A372JNU3</accession>
<dbReference type="EMBL" id="QURH01000194">
    <property type="protein sequence ID" value="RFU41701.1"/>
    <property type="molecule type" value="Genomic_DNA"/>
</dbReference>
<gene>
    <name evidence="2" type="ORF">DZF91_10390</name>
</gene>
<feature type="non-terminal residue" evidence="2">
    <location>
        <position position="1"/>
    </location>
</feature>
<organism evidence="2 3">
    <name type="scientific">Actinomadura logoneensis</name>
    <dbReference type="NCBI Taxonomy" id="2293572"/>
    <lineage>
        <taxon>Bacteria</taxon>
        <taxon>Bacillati</taxon>
        <taxon>Actinomycetota</taxon>
        <taxon>Actinomycetes</taxon>
        <taxon>Streptosporangiales</taxon>
        <taxon>Thermomonosporaceae</taxon>
        <taxon>Actinomadura</taxon>
    </lineage>
</organism>
<dbReference type="Gene3D" id="3.30.390.50">
    <property type="entry name" value="CO dehydrogenase flavoprotein, C-terminal domain"/>
    <property type="match status" value="1"/>
</dbReference>
<reference evidence="2 3" key="1">
    <citation type="submission" date="2018-08" db="EMBL/GenBank/DDBJ databases">
        <title>Actinomadura jelena sp. nov., a novel Actinomycete isolated from soil in Chad.</title>
        <authorList>
            <person name="Shi L."/>
        </authorList>
    </citation>
    <scope>NUCLEOTIDE SEQUENCE [LARGE SCALE GENOMIC DNA]</scope>
    <source>
        <strain evidence="2 3">NEAU-G17</strain>
    </source>
</reference>
<dbReference type="InterPro" id="IPR005107">
    <property type="entry name" value="CO_DH_flav_C"/>
</dbReference>
<dbReference type="InterPro" id="IPR036683">
    <property type="entry name" value="CO_DH_flav_C_dom_sf"/>
</dbReference>
<feature type="domain" description="CO dehydrogenase flavoprotein C-terminal" evidence="1">
    <location>
        <begin position="2"/>
        <end position="57"/>
    </location>
</feature>
<evidence type="ECO:0000259" key="1">
    <source>
        <dbReference type="Pfam" id="PF03450"/>
    </source>
</evidence>
<protein>
    <submittedName>
        <fullName evidence="2">Xanthine dehydrogenase family protein subunit M</fullName>
    </submittedName>
</protein>
<sequence>ARPWRARRAEAALRGAPATEDEFARAADAELSRAEPLRDNRYKVALARNLVVRTLGELS</sequence>
<dbReference type="Proteomes" id="UP000261811">
    <property type="component" value="Unassembled WGS sequence"/>
</dbReference>
<keyword evidence="3" id="KW-1185">Reference proteome</keyword>
<comment type="caution">
    <text evidence="2">The sequence shown here is derived from an EMBL/GenBank/DDBJ whole genome shotgun (WGS) entry which is preliminary data.</text>
</comment>
<proteinExistence type="predicted"/>
<dbReference type="AlphaFoldDB" id="A0A372JNU3"/>
<evidence type="ECO:0000313" key="2">
    <source>
        <dbReference type="EMBL" id="RFU41701.1"/>
    </source>
</evidence>
<dbReference type="Pfam" id="PF03450">
    <property type="entry name" value="CO_deh_flav_C"/>
    <property type="match status" value="1"/>
</dbReference>